<dbReference type="AlphaFoldDB" id="A0A9P1EGD0"/>
<organism evidence="3 4">
    <name type="scientific">Cuscuta europaea</name>
    <name type="common">European dodder</name>
    <dbReference type="NCBI Taxonomy" id="41803"/>
    <lineage>
        <taxon>Eukaryota</taxon>
        <taxon>Viridiplantae</taxon>
        <taxon>Streptophyta</taxon>
        <taxon>Embryophyta</taxon>
        <taxon>Tracheophyta</taxon>
        <taxon>Spermatophyta</taxon>
        <taxon>Magnoliopsida</taxon>
        <taxon>eudicotyledons</taxon>
        <taxon>Gunneridae</taxon>
        <taxon>Pentapetalae</taxon>
        <taxon>asterids</taxon>
        <taxon>lamiids</taxon>
        <taxon>Solanales</taxon>
        <taxon>Convolvulaceae</taxon>
        <taxon>Cuscuteae</taxon>
        <taxon>Cuscuta</taxon>
        <taxon>Cuscuta subgen. Cuscuta</taxon>
    </lineage>
</organism>
<evidence type="ECO:0000313" key="4">
    <source>
        <dbReference type="Proteomes" id="UP001152484"/>
    </source>
</evidence>
<sequence length="192" mass="21767">MERGDDSDANLDEFEDDDAVLAATGVYKGRVPFLGFEGIRLLQNSRGASSSSHQVNDERDEQIARLDQEIAQQRAEREKEERRTRERMAEFERQMKRLNATYRPTMHIQHPEMTPQVPFMGNMGGMAFGNYSHLSPNFLYSYYDQPHPTPGGRSSRGGSRAGSRGGARGNREPEQPRQLVDDDNDDDDNDDA</sequence>
<evidence type="ECO:0000313" key="3">
    <source>
        <dbReference type="EMBL" id="CAH9102089.1"/>
    </source>
</evidence>
<protein>
    <submittedName>
        <fullName evidence="3">Uncharacterized protein</fullName>
    </submittedName>
</protein>
<keyword evidence="4" id="KW-1185">Reference proteome</keyword>
<dbReference type="EMBL" id="CAMAPE010000038">
    <property type="protein sequence ID" value="CAH9102089.1"/>
    <property type="molecule type" value="Genomic_DNA"/>
</dbReference>
<accession>A0A9P1EGD0</accession>
<evidence type="ECO:0000256" key="1">
    <source>
        <dbReference type="SAM" id="Coils"/>
    </source>
</evidence>
<feature type="region of interest" description="Disordered" evidence="2">
    <location>
        <begin position="145"/>
        <end position="192"/>
    </location>
</feature>
<feature type="compositionally biased region" description="Gly residues" evidence="2">
    <location>
        <begin position="159"/>
        <end position="168"/>
    </location>
</feature>
<evidence type="ECO:0000256" key="2">
    <source>
        <dbReference type="SAM" id="MobiDB-lite"/>
    </source>
</evidence>
<keyword evidence="1" id="KW-0175">Coiled coil</keyword>
<dbReference type="Proteomes" id="UP001152484">
    <property type="component" value="Unassembled WGS sequence"/>
</dbReference>
<feature type="coiled-coil region" evidence="1">
    <location>
        <begin position="56"/>
        <end position="101"/>
    </location>
</feature>
<proteinExistence type="predicted"/>
<comment type="caution">
    <text evidence="3">The sequence shown here is derived from an EMBL/GenBank/DDBJ whole genome shotgun (WGS) entry which is preliminary data.</text>
</comment>
<gene>
    <name evidence="3" type="ORF">CEURO_LOCUS15679</name>
</gene>
<feature type="compositionally biased region" description="Acidic residues" evidence="2">
    <location>
        <begin position="181"/>
        <end position="192"/>
    </location>
</feature>
<reference evidence="3" key="1">
    <citation type="submission" date="2022-07" db="EMBL/GenBank/DDBJ databases">
        <authorList>
            <person name="Macas J."/>
            <person name="Novak P."/>
            <person name="Neumann P."/>
        </authorList>
    </citation>
    <scope>NUCLEOTIDE SEQUENCE</scope>
</reference>
<name>A0A9P1EGD0_CUSEU</name>